<protein>
    <submittedName>
        <fullName evidence="1">22854_t:CDS:1</fullName>
    </submittedName>
</protein>
<keyword evidence="2" id="KW-1185">Reference proteome</keyword>
<evidence type="ECO:0000313" key="1">
    <source>
        <dbReference type="EMBL" id="CAG8814092.1"/>
    </source>
</evidence>
<organism evidence="1 2">
    <name type="scientific">Racocetra persica</name>
    <dbReference type="NCBI Taxonomy" id="160502"/>
    <lineage>
        <taxon>Eukaryota</taxon>
        <taxon>Fungi</taxon>
        <taxon>Fungi incertae sedis</taxon>
        <taxon>Mucoromycota</taxon>
        <taxon>Glomeromycotina</taxon>
        <taxon>Glomeromycetes</taxon>
        <taxon>Diversisporales</taxon>
        <taxon>Gigasporaceae</taxon>
        <taxon>Racocetra</taxon>
    </lineage>
</organism>
<feature type="non-terminal residue" evidence="1">
    <location>
        <position position="1"/>
    </location>
</feature>
<evidence type="ECO:0000313" key="2">
    <source>
        <dbReference type="Proteomes" id="UP000789920"/>
    </source>
</evidence>
<dbReference type="Proteomes" id="UP000789920">
    <property type="component" value="Unassembled WGS sequence"/>
</dbReference>
<feature type="non-terminal residue" evidence="1">
    <location>
        <position position="46"/>
    </location>
</feature>
<comment type="caution">
    <text evidence="1">The sequence shown here is derived from an EMBL/GenBank/DDBJ whole genome shotgun (WGS) entry which is preliminary data.</text>
</comment>
<gene>
    <name evidence="1" type="ORF">RPERSI_LOCUS23911</name>
</gene>
<name>A0ACA9RWE6_9GLOM</name>
<sequence length="46" mass="5127">GYYDPFRSSLGPKDRYSVMTGERLCDGHANLGTGHKNYKVQTGPDH</sequence>
<dbReference type="EMBL" id="CAJVQC010075752">
    <property type="protein sequence ID" value="CAG8814092.1"/>
    <property type="molecule type" value="Genomic_DNA"/>
</dbReference>
<reference evidence="1" key="1">
    <citation type="submission" date="2021-06" db="EMBL/GenBank/DDBJ databases">
        <authorList>
            <person name="Kallberg Y."/>
            <person name="Tangrot J."/>
            <person name="Rosling A."/>
        </authorList>
    </citation>
    <scope>NUCLEOTIDE SEQUENCE</scope>
    <source>
        <strain evidence="1">MA461A</strain>
    </source>
</reference>
<proteinExistence type="predicted"/>
<accession>A0ACA9RWE6</accession>